<protein>
    <submittedName>
        <fullName evidence="2">Uncharacterized protein</fullName>
    </submittedName>
</protein>
<proteinExistence type="predicted"/>
<feature type="coiled-coil region" evidence="1">
    <location>
        <begin position="1"/>
        <end position="85"/>
    </location>
</feature>
<dbReference type="AlphaFoldDB" id="A0A448X1S2"/>
<dbReference type="EMBL" id="CAAALY010074967">
    <property type="protein sequence ID" value="VEL25585.1"/>
    <property type="molecule type" value="Genomic_DNA"/>
</dbReference>
<keyword evidence="3" id="KW-1185">Reference proteome</keyword>
<name>A0A448X1S2_9PLAT</name>
<sequence>MDTEQDDHDVLESELNEMRNRVTTLTRQLRRAREEFEDEMLTKENHLQRRFREFQEQLEEEQRSKERALQLVKDLENQLFMTRAEETEEENGMLAL</sequence>
<reference evidence="2" key="1">
    <citation type="submission" date="2018-11" db="EMBL/GenBank/DDBJ databases">
        <authorList>
            <consortium name="Pathogen Informatics"/>
        </authorList>
    </citation>
    <scope>NUCLEOTIDE SEQUENCE</scope>
</reference>
<evidence type="ECO:0000256" key="1">
    <source>
        <dbReference type="SAM" id="Coils"/>
    </source>
</evidence>
<evidence type="ECO:0000313" key="2">
    <source>
        <dbReference type="EMBL" id="VEL25585.1"/>
    </source>
</evidence>
<keyword evidence="1" id="KW-0175">Coiled coil</keyword>
<comment type="caution">
    <text evidence="2">The sequence shown here is derived from an EMBL/GenBank/DDBJ whole genome shotgun (WGS) entry which is preliminary data.</text>
</comment>
<gene>
    <name evidence="2" type="ORF">PXEA_LOCUS19025</name>
</gene>
<accession>A0A448X1S2</accession>
<organism evidence="2 3">
    <name type="scientific">Protopolystoma xenopodis</name>
    <dbReference type="NCBI Taxonomy" id="117903"/>
    <lineage>
        <taxon>Eukaryota</taxon>
        <taxon>Metazoa</taxon>
        <taxon>Spiralia</taxon>
        <taxon>Lophotrochozoa</taxon>
        <taxon>Platyhelminthes</taxon>
        <taxon>Monogenea</taxon>
        <taxon>Polyopisthocotylea</taxon>
        <taxon>Polystomatidea</taxon>
        <taxon>Polystomatidae</taxon>
        <taxon>Protopolystoma</taxon>
    </lineage>
</organism>
<evidence type="ECO:0000313" key="3">
    <source>
        <dbReference type="Proteomes" id="UP000784294"/>
    </source>
</evidence>
<dbReference type="Proteomes" id="UP000784294">
    <property type="component" value="Unassembled WGS sequence"/>
</dbReference>